<keyword evidence="4" id="KW-1003">Cell membrane</keyword>
<dbReference type="Gene3D" id="1.10.3470.10">
    <property type="entry name" value="ABC transporter involved in vitamin B12 uptake, BtuC"/>
    <property type="match status" value="1"/>
</dbReference>
<feature type="transmembrane region" description="Helical" evidence="8">
    <location>
        <begin position="239"/>
        <end position="266"/>
    </location>
</feature>
<sequence length="334" mass="34964">MKRDKSFKTLLWFAAAIGALLVSMFIAITYGAKQLSLHTVWTAIVYYNPNDTAHQIVHELRLPRVLGAVLTGGAFAVAGALMQGITRNPMADTGILGVNAGASFVVACCFAWMPGIAYGPLMIVSFVGAALSAGFIALLGSATPGGLTSLKLTVAGAVVASILHALSSGVAIYYDLIQDLAFWYAGGLAGVRWEHLKLLAPVVLLIAGWSAAMGRSITFMSLGAETAAGLGVQIGKVKWFGMAAAVVLAGSSVAAVGSIGFVGLVAPHIARRLVGVDYRLSIPFSALLGALLLVWADFASRMVHPPREFAIGGMVAMVGVPFFLYLARQERREL</sequence>
<accession>A0ABW5QX96</accession>
<dbReference type="InterPro" id="IPR000522">
    <property type="entry name" value="ABC_transptr_permease_BtuC"/>
</dbReference>
<dbReference type="Pfam" id="PF01032">
    <property type="entry name" value="FecCD"/>
    <property type="match status" value="1"/>
</dbReference>
<dbReference type="PANTHER" id="PTHR30472:SF65">
    <property type="entry name" value="SIDEROPHORE TRANSPORT SYSTEM PERMEASE PROTEIN YFIZ-RELATED"/>
    <property type="match status" value="1"/>
</dbReference>
<evidence type="ECO:0000313" key="10">
    <source>
        <dbReference type="Proteomes" id="UP001597493"/>
    </source>
</evidence>
<comment type="caution">
    <text evidence="9">The sequence shown here is derived from an EMBL/GenBank/DDBJ whole genome shotgun (WGS) entry which is preliminary data.</text>
</comment>
<keyword evidence="10" id="KW-1185">Reference proteome</keyword>
<proteinExistence type="inferred from homology"/>
<comment type="similarity">
    <text evidence="2">Belongs to the binding-protein-dependent transport system permease family. FecCD subfamily.</text>
</comment>
<evidence type="ECO:0000313" key="9">
    <source>
        <dbReference type="EMBL" id="MFD2661037.1"/>
    </source>
</evidence>
<keyword evidence="3" id="KW-0813">Transport</keyword>
<reference evidence="10" key="1">
    <citation type="journal article" date="2019" name="Int. J. Syst. Evol. Microbiol.">
        <title>The Global Catalogue of Microorganisms (GCM) 10K type strain sequencing project: providing services to taxonomists for standard genome sequencing and annotation.</title>
        <authorList>
            <consortium name="The Broad Institute Genomics Platform"/>
            <consortium name="The Broad Institute Genome Sequencing Center for Infectious Disease"/>
            <person name="Wu L."/>
            <person name="Ma J."/>
        </authorList>
    </citation>
    <scope>NUCLEOTIDE SEQUENCE [LARGE SCALE GENOMIC DNA]</scope>
    <source>
        <strain evidence="10">TISTR 1827</strain>
    </source>
</reference>
<name>A0ABW5QX96_9BACL</name>
<dbReference type="SUPFAM" id="SSF81345">
    <property type="entry name" value="ABC transporter involved in vitamin B12 uptake, BtuC"/>
    <property type="match status" value="1"/>
</dbReference>
<evidence type="ECO:0000256" key="7">
    <source>
        <dbReference type="ARBA" id="ARBA00023136"/>
    </source>
</evidence>
<protein>
    <submittedName>
        <fullName evidence="9">FecCD family ABC transporter permease</fullName>
    </submittedName>
</protein>
<dbReference type="Proteomes" id="UP001597493">
    <property type="component" value="Unassembled WGS sequence"/>
</dbReference>
<organism evidence="9 10">
    <name type="scientific">Paenibacillus thailandensis</name>
    <dbReference type="NCBI Taxonomy" id="393250"/>
    <lineage>
        <taxon>Bacteria</taxon>
        <taxon>Bacillati</taxon>
        <taxon>Bacillota</taxon>
        <taxon>Bacilli</taxon>
        <taxon>Bacillales</taxon>
        <taxon>Paenibacillaceae</taxon>
        <taxon>Paenibacillus</taxon>
    </lineage>
</organism>
<feature type="transmembrane region" description="Helical" evidence="8">
    <location>
        <begin position="94"/>
        <end position="113"/>
    </location>
</feature>
<keyword evidence="6 8" id="KW-1133">Transmembrane helix</keyword>
<evidence type="ECO:0000256" key="6">
    <source>
        <dbReference type="ARBA" id="ARBA00022989"/>
    </source>
</evidence>
<keyword evidence="7 8" id="KW-0472">Membrane</keyword>
<keyword evidence="5 8" id="KW-0812">Transmembrane</keyword>
<dbReference type="CDD" id="cd06550">
    <property type="entry name" value="TM_ABC_iron-siderophores_like"/>
    <property type="match status" value="1"/>
</dbReference>
<feature type="transmembrane region" description="Helical" evidence="8">
    <location>
        <begin position="12"/>
        <end position="32"/>
    </location>
</feature>
<comment type="subcellular location">
    <subcellularLocation>
        <location evidence="1">Cell membrane</location>
        <topology evidence="1">Multi-pass membrane protein</topology>
    </subcellularLocation>
</comment>
<evidence type="ECO:0000256" key="3">
    <source>
        <dbReference type="ARBA" id="ARBA00022448"/>
    </source>
</evidence>
<feature type="transmembrane region" description="Helical" evidence="8">
    <location>
        <begin position="65"/>
        <end position="82"/>
    </location>
</feature>
<feature type="transmembrane region" description="Helical" evidence="8">
    <location>
        <begin position="152"/>
        <end position="174"/>
    </location>
</feature>
<dbReference type="PANTHER" id="PTHR30472">
    <property type="entry name" value="FERRIC ENTEROBACTIN TRANSPORT SYSTEM PERMEASE PROTEIN"/>
    <property type="match status" value="1"/>
</dbReference>
<dbReference type="EMBL" id="JBHUMY010000012">
    <property type="protein sequence ID" value="MFD2661037.1"/>
    <property type="molecule type" value="Genomic_DNA"/>
</dbReference>
<feature type="transmembrane region" description="Helical" evidence="8">
    <location>
        <begin position="278"/>
        <end position="296"/>
    </location>
</feature>
<feature type="transmembrane region" description="Helical" evidence="8">
    <location>
        <begin position="119"/>
        <end position="140"/>
    </location>
</feature>
<dbReference type="InterPro" id="IPR037294">
    <property type="entry name" value="ABC_BtuC-like"/>
</dbReference>
<evidence type="ECO:0000256" key="4">
    <source>
        <dbReference type="ARBA" id="ARBA00022475"/>
    </source>
</evidence>
<evidence type="ECO:0000256" key="2">
    <source>
        <dbReference type="ARBA" id="ARBA00007935"/>
    </source>
</evidence>
<evidence type="ECO:0000256" key="1">
    <source>
        <dbReference type="ARBA" id="ARBA00004651"/>
    </source>
</evidence>
<dbReference type="RefSeq" id="WP_379273321.1">
    <property type="nucleotide sequence ID" value="NZ_JBHUGT010000024.1"/>
</dbReference>
<evidence type="ECO:0000256" key="8">
    <source>
        <dbReference type="SAM" id="Phobius"/>
    </source>
</evidence>
<evidence type="ECO:0000256" key="5">
    <source>
        <dbReference type="ARBA" id="ARBA00022692"/>
    </source>
</evidence>
<feature type="transmembrane region" description="Helical" evidence="8">
    <location>
        <begin position="308"/>
        <end position="327"/>
    </location>
</feature>
<gene>
    <name evidence="9" type="ORF">ACFSW5_12325</name>
</gene>